<gene>
    <name evidence="1" type="ORF">Nazgul18</name>
</gene>
<name>Q6UYE7_9CAUD</name>
<evidence type="ECO:0000313" key="1">
    <source>
        <dbReference type="EMBL" id="AAQ63394.1"/>
    </source>
</evidence>
<dbReference type="EMBL" id="AY357582">
    <property type="protein sequence ID" value="AAQ63394.1"/>
    <property type="molecule type" value="Genomic_DNA"/>
</dbReference>
<dbReference type="RefSeq" id="NP_919027.1">
    <property type="nucleotide sequence ID" value="NC_005091.2"/>
</dbReference>
<keyword evidence="2" id="KW-1185">Reference proteome</keyword>
<organism evidence="1 2">
    <name type="scientific">Burkholderia phage BcepNazgul</name>
    <dbReference type="NCBI Taxonomy" id="242861"/>
    <lineage>
        <taxon>Viruses</taxon>
        <taxon>Duplodnaviria</taxon>
        <taxon>Heunggongvirae</taxon>
        <taxon>Uroviricota</taxon>
        <taxon>Caudoviricetes</taxon>
        <taxon>Casjensviridae</taxon>
        <taxon>Nazgulvirus</taxon>
        <taxon>Nazgulvirus bcepnazgul</taxon>
        <taxon>Burkholderia virus BcepNazgul</taxon>
    </lineage>
</organism>
<dbReference type="KEGG" id="vg:2559629"/>
<dbReference type="Proteomes" id="UP000002549">
    <property type="component" value="Segment"/>
</dbReference>
<evidence type="ECO:0000313" key="2">
    <source>
        <dbReference type="Proteomes" id="UP000002549"/>
    </source>
</evidence>
<reference evidence="1" key="1">
    <citation type="submission" date="2006-02" db="EMBL/GenBank/DDBJ databases">
        <title>Complete nucleotide sequence of BcepNazgul, a novel soil phage of Burkholderia cepacia genomovar VII.</title>
        <authorList>
            <person name="Summer E.J."/>
            <person name="Peek M.L."/>
            <person name="Haliburton J.R."/>
            <person name="Hall E."/>
            <person name="Heusinkveld K."/>
            <person name="Simser J."/>
            <person name="No E.G."/>
            <person name="Gonzalez C.F."/>
            <person name="Young R.F."/>
        </authorList>
    </citation>
    <scope>NUCLEOTIDE SEQUENCE [LARGE SCALE GENOMIC DNA]</scope>
</reference>
<dbReference type="GeneID" id="2559629"/>
<sequence length="102" mass="11828">MFKQLIARMKSDKKREKVAEYFQELKDRQHELDRQEDNIAAERLYIERQLPRLAARLAEMEWGGEDAVQRSAMVGIRNVIMAGHQPDKPIIPQPGVGRRTTA</sequence>
<proteinExistence type="predicted"/>
<protein>
    <submittedName>
        <fullName evidence="1">Uncharacterized protein</fullName>
    </submittedName>
</protein>
<accession>Q6UYE7</accession>